<keyword evidence="3" id="KW-1185">Reference proteome</keyword>
<reference evidence="2 3" key="1">
    <citation type="journal article" date="2018" name="Front. Plant Sci.">
        <title>Red Clover (Trifolium pratense) and Zigzag Clover (T. medium) - A Picture of Genomic Similarities and Differences.</title>
        <authorList>
            <person name="Dluhosova J."/>
            <person name="Istvanek J."/>
            <person name="Nedelnik J."/>
            <person name="Repkova J."/>
        </authorList>
    </citation>
    <scope>NUCLEOTIDE SEQUENCE [LARGE SCALE GENOMIC DNA]</scope>
    <source>
        <strain evidence="3">cv. 10/8</strain>
        <tissue evidence="2">Leaf</tissue>
    </source>
</reference>
<dbReference type="AlphaFoldDB" id="A0A392MEX3"/>
<feature type="non-terminal residue" evidence="2">
    <location>
        <position position="1"/>
    </location>
</feature>
<gene>
    <name evidence="2" type="ORF">A2U01_0006890</name>
</gene>
<accession>A0A392MEX3</accession>
<proteinExistence type="predicted"/>
<sequence length="174" mass="20561">DEVESFSSLVDDLRDYSWRLSRQESHFLHCLLRLRNDLVDGVHVISPVEDAERRHREAKFALFDQTWFVEENMRMYESNLAAYFHEKETCDARAVKLKNELAELRERKKELQLSVREDVAKLLEKRKILLELKSKQANLWAVLERLIEDSEMVKNCKLGIEGSCYEAEEAAKFL</sequence>
<evidence type="ECO:0000256" key="1">
    <source>
        <dbReference type="SAM" id="Coils"/>
    </source>
</evidence>
<protein>
    <submittedName>
        <fullName evidence="2">Uncharacterized protein</fullName>
    </submittedName>
</protein>
<evidence type="ECO:0000313" key="3">
    <source>
        <dbReference type="Proteomes" id="UP000265520"/>
    </source>
</evidence>
<dbReference type="EMBL" id="LXQA010009612">
    <property type="protein sequence ID" value="MCH86036.1"/>
    <property type="molecule type" value="Genomic_DNA"/>
</dbReference>
<organism evidence="2 3">
    <name type="scientific">Trifolium medium</name>
    <dbReference type="NCBI Taxonomy" id="97028"/>
    <lineage>
        <taxon>Eukaryota</taxon>
        <taxon>Viridiplantae</taxon>
        <taxon>Streptophyta</taxon>
        <taxon>Embryophyta</taxon>
        <taxon>Tracheophyta</taxon>
        <taxon>Spermatophyta</taxon>
        <taxon>Magnoliopsida</taxon>
        <taxon>eudicotyledons</taxon>
        <taxon>Gunneridae</taxon>
        <taxon>Pentapetalae</taxon>
        <taxon>rosids</taxon>
        <taxon>fabids</taxon>
        <taxon>Fabales</taxon>
        <taxon>Fabaceae</taxon>
        <taxon>Papilionoideae</taxon>
        <taxon>50 kb inversion clade</taxon>
        <taxon>NPAAA clade</taxon>
        <taxon>Hologalegina</taxon>
        <taxon>IRL clade</taxon>
        <taxon>Trifolieae</taxon>
        <taxon>Trifolium</taxon>
    </lineage>
</organism>
<name>A0A392MEX3_9FABA</name>
<keyword evidence="1" id="KW-0175">Coiled coil</keyword>
<comment type="caution">
    <text evidence="2">The sequence shown here is derived from an EMBL/GenBank/DDBJ whole genome shotgun (WGS) entry which is preliminary data.</text>
</comment>
<evidence type="ECO:0000313" key="2">
    <source>
        <dbReference type="EMBL" id="MCH86036.1"/>
    </source>
</evidence>
<feature type="coiled-coil region" evidence="1">
    <location>
        <begin position="87"/>
        <end position="121"/>
    </location>
</feature>
<dbReference type="Proteomes" id="UP000265520">
    <property type="component" value="Unassembled WGS sequence"/>
</dbReference>